<dbReference type="Gene3D" id="1.10.1660.10">
    <property type="match status" value="1"/>
</dbReference>
<dbReference type="Proteomes" id="UP001596523">
    <property type="component" value="Unassembled WGS sequence"/>
</dbReference>
<evidence type="ECO:0000256" key="1">
    <source>
        <dbReference type="ARBA" id="ARBA00023125"/>
    </source>
</evidence>
<gene>
    <name evidence="3" type="ORF">ACFQVC_26580</name>
</gene>
<dbReference type="InterPro" id="IPR047057">
    <property type="entry name" value="MerR_fam"/>
</dbReference>
<evidence type="ECO:0000313" key="4">
    <source>
        <dbReference type="Proteomes" id="UP001596523"/>
    </source>
</evidence>
<evidence type="ECO:0000259" key="2">
    <source>
        <dbReference type="PROSITE" id="PS50937"/>
    </source>
</evidence>
<sequence>MQVDDTELWGIGEVARKTGTPVKLIRHWSDVGIVPPAGRTGAGYRLYDAGALARLELARTLRELGLGLPEIRDVLDREHTLAEVAGAHVDALESQIRALRTQQAVLRSVTRRATTAQGLAHMNRTARMTAAERRTLIHTFVTGTLGDLDVPTYRRGLLAATPELPDDPTDQQVDAWIELSELVADPALRAGMRRMARYAAEHAPGEHDEAALQAMHRLTDFWTERVNSAMRDGIAPDSPAAEPVVAAVVAAWLPTQTLLSDDGRTDGPAARKLLVEQLEVGSDERVERYWQLLCTINGLPVRPSMAAAGAWLVTALRTSPAPGARAAELDGIYDDGADAWQTAGPAGVLDACARVLDLVQGLVSAVDPVADPEAFNRPTPCADWDVRTLLDHLVWENLLWAGLADGAPRSDFAADHLGDDHVAAFRDAARGSLAAFRRPGMLDQRYGPAPGRRIVEQLVIEMLVHGWDLATALGPAAGHPGDLVPDLAEAALPVVHEIYGPLPRTEGGSFGPPRPVPDDAPALDRLAAYLGRTVS</sequence>
<reference evidence="4" key="1">
    <citation type="journal article" date="2019" name="Int. J. Syst. Evol. Microbiol.">
        <title>The Global Catalogue of Microorganisms (GCM) 10K type strain sequencing project: providing services to taxonomists for standard genome sequencing and annotation.</title>
        <authorList>
            <consortium name="The Broad Institute Genomics Platform"/>
            <consortium name="The Broad Institute Genome Sequencing Center for Infectious Disease"/>
            <person name="Wu L."/>
            <person name="Ma J."/>
        </authorList>
    </citation>
    <scope>NUCLEOTIDE SEQUENCE [LARGE SCALE GENOMIC DNA]</scope>
    <source>
        <strain evidence="4">SYNS20</strain>
    </source>
</reference>
<dbReference type="PROSITE" id="PS50937">
    <property type="entry name" value="HTH_MERR_2"/>
    <property type="match status" value="1"/>
</dbReference>
<dbReference type="InterPro" id="IPR024344">
    <property type="entry name" value="MDMPI_metal-binding"/>
</dbReference>
<dbReference type="PANTHER" id="PTHR30204">
    <property type="entry name" value="REDOX-CYCLING DRUG-SENSING TRANSCRIPTIONAL ACTIVATOR SOXR"/>
    <property type="match status" value="1"/>
</dbReference>
<dbReference type="InterPro" id="IPR034660">
    <property type="entry name" value="DinB/YfiT-like"/>
</dbReference>
<dbReference type="EMBL" id="JBHTCF010000012">
    <property type="protein sequence ID" value="MFC7307777.1"/>
    <property type="molecule type" value="Genomic_DNA"/>
</dbReference>
<dbReference type="CDD" id="cd00592">
    <property type="entry name" value="HTH_MerR-like"/>
    <property type="match status" value="1"/>
</dbReference>
<feature type="domain" description="HTH merR-type" evidence="2">
    <location>
        <begin position="8"/>
        <end position="77"/>
    </location>
</feature>
<name>A0ABW2JR26_9ACTN</name>
<dbReference type="SUPFAM" id="SSF46955">
    <property type="entry name" value="Putative DNA-binding domain"/>
    <property type="match status" value="1"/>
</dbReference>
<dbReference type="InterPro" id="IPR009061">
    <property type="entry name" value="DNA-bd_dom_put_sf"/>
</dbReference>
<organism evidence="3 4">
    <name type="scientific">Streptomyces monticola</name>
    <dbReference type="NCBI Taxonomy" id="2666263"/>
    <lineage>
        <taxon>Bacteria</taxon>
        <taxon>Bacillati</taxon>
        <taxon>Actinomycetota</taxon>
        <taxon>Actinomycetes</taxon>
        <taxon>Kitasatosporales</taxon>
        <taxon>Streptomycetaceae</taxon>
        <taxon>Streptomyces</taxon>
    </lineage>
</organism>
<accession>A0ABW2JR26</accession>
<dbReference type="InterPro" id="IPR017520">
    <property type="entry name" value="CHP03086"/>
</dbReference>
<comment type="caution">
    <text evidence="3">The sequence shown here is derived from an EMBL/GenBank/DDBJ whole genome shotgun (WGS) entry which is preliminary data.</text>
</comment>
<dbReference type="NCBIfam" id="TIGR03086">
    <property type="entry name" value="TIGR03086 family metal-binding protein"/>
    <property type="match status" value="1"/>
</dbReference>
<dbReference type="SMART" id="SM00422">
    <property type="entry name" value="HTH_MERR"/>
    <property type="match status" value="1"/>
</dbReference>
<dbReference type="Pfam" id="PF11716">
    <property type="entry name" value="MDMPI_N"/>
    <property type="match status" value="1"/>
</dbReference>
<dbReference type="RefSeq" id="WP_381835136.1">
    <property type="nucleotide sequence ID" value="NZ_JBHTCF010000012.1"/>
</dbReference>
<dbReference type="NCBIfam" id="TIGR03083">
    <property type="entry name" value="maleylpyruvate isomerase family mycothiol-dependent enzyme"/>
    <property type="match status" value="1"/>
</dbReference>
<keyword evidence="1" id="KW-0238">DNA-binding</keyword>
<protein>
    <submittedName>
        <fullName evidence="3">TIGR03086 family metal-binding protein</fullName>
    </submittedName>
</protein>
<dbReference type="Pfam" id="PF13411">
    <property type="entry name" value="MerR_1"/>
    <property type="match status" value="1"/>
</dbReference>
<dbReference type="SUPFAM" id="SSF109854">
    <property type="entry name" value="DinB/YfiT-like putative metalloenzymes"/>
    <property type="match status" value="1"/>
</dbReference>
<dbReference type="InterPro" id="IPR017517">
    <property type="entry name" value="Maleyloyr_isom"/>
</dbReference>
<proteinExistence type="predicted"/>
<keyword evidence="4" id="KW-1185">Reference proteome</keyword>
<evidence type="ECO:0000313" key="3">
    <source>
        <dbReference type="EMBL" id="MFC7307777.1"/>
    </source>
</evidence>
<dbReference type="InterPro" id="IPR000551">
    <property type="entry name" value="MerR-type_HTH_dom"/>
</dbReference>
<dbReference type="PANTHER" id="PTHR30204:SF93">
    <property type="entry name" value="HTH MERR-TYPE DOMAIN-CONTAINING PROTEIN"/>
    <property type="match status" value="1"/>
</dbReference>